<dbReference type="Pfam" id="PF02599">
    <property type="entry name" value="CsrA"/>
    <property type="match status" value="1"/>
</dbReference>
<dbReference type="OrthoDB" id="9809061at2"/>
<keyword evidence="4 5" id="KW-0010">Activator</keyword>
<comment type="similarity">
    <text evidence="5">Belongs to the CsrA/RsmA family.</text>
</comment>
<dbReference type="InterPro" id="IPR036107">
    <property type="entry name" value="CsrA_sf"/>
</dbReference>
<sequence>MLVLTRRVGEEILIDKGQIQIKILYVRRGHIAVGIHAPSNVDVDRKEIYLRKKANPEIVTQQEIVSETN</sequence>
<evidence type="ECO:0000256" key="4">
    <source>
        <dbReference type="ARBA" id="ARBA00023159"/>
    </source>
</evidence>
<evidence type="ECO:0000256" key="5">
    <source>
        <dbReference type="HAMAP-Rule" id="MF_00167"/>
    </source>
</evidence>
<organism evidence="6 7">
    <name type="scientific">Legionella fallonii LLAP-10</name>
    <dbReference type="NCBI Taxonomy" id="1212491"/>
    <lineage>
        <taxon>Bacteria</taxon>
        <taxon>Pseudomonadati</taxon>
        <taxon>Pseudomonadota</taxon>
        <taxon>Gammaproteobacteria</taxon>
        <taxon>Legionellales</taxon>
        <taxon>Legionellaceae</taxon>
        <taxon>Legionella</taxon>
    </lineage>
</organism>
<evidence type="ECO:0000256" key="2">
    <source>
        <dbReference type="ARBA" id="ARBA00022845"/>
    </source>
</evidence>
<dbReference type="Gene3D" id="2.60.40.4380">
    <property type="entry name" value="Translational regulator CsrA"/>
    <property type="match status" value="1"/>
</dbReference>
<protein>
    <recommendedName>
        <fullName evidence="5">Translational regulator CsrA</fullName>
    </recommendedName>
    <alternativeName>
        <fullName evidence="5">Carbon storage regulator</fullName>
    </alternativeName>
</protein>
<comment type="function">
    <text evidence="5">A key translational regulator that binds mRNA to regulate translation initiation and/or mRNA stability. Mediates global changes in gene expression, shifting from rapid growth to stress survival by linking envelope stress, the stringent response and the catabolite repression systems. Usually binds in the 5'-UTR; binding at or near the Shine-Dalgarno sequence prevents ribosome-binding, repressing translation, binding elsewhere in the 5'-UTR can activate translation and/or stabilize the mRNA. Its function is antagonized by small RNA(s).</text>
</comment>
<keyword evidence="1 5" id="KW-0963">Cytoplasm</keyword>
<dbReference type="GO" id="GO:0005829">
    <property type="term" value="C:cytosol"/>
    <property type="evidence" value="ECO:0007669"/>
    <property type="project" value="TreeGrafter"/>
</dbReference>
<dbReference type="HAMAP" id="MF_00167">
    <property type="entry name" value="CsrA"/>
    <property type="match status" value="1"/>
</dbReference>
<keyword evidence="3 5" id="KW-0694">RNA-binding</keyword>
<dbReference type="GO" id="GO:0045947">
    <property type="term" value="P:negative regulation of translational initiation"/>
    <property type="evidence" value="ECO:0007669"/>
    <property type="project" value="UniProtKB-UniRule"/>
</dbReference>
<dbReference type="GO" id="GO:0045948">
    <property type="term" value="P:positive regulation of translational initiation"/>
    <property type="evidence" value="ECO:0007669"/>
    <property type="project" value="UniProtKB-UniRule"/>
</dbReference>
<comment type="subunit">
    <text evidence="5">Homodimer; the beta-strands of each monomer intercalate to form a hydrophobic core, while the alpha-helices form wings that extend away from the core.</text>
</comment>
<dbReference type="SUPFAM" id="SSF117130">
    <property type="entry name" value="CsrA-like"/>
    <property type="match status" value="1"/>
</dbReference>
<comment type="subcellular location">
    <subcellularLocation>
        <location evidence="5">Cytoplasm</location>
    </subcellularLocation>
</comment>
<dbReference type="PANTHER" id="PTHR34984">
    <property type="entry name" value="CARBON STORAGE REGULATOR"/>
    <property type="match status" value="1"/>
</dbReference>
<dbReference type="Proteomes" id="UP000032430">
    <property type="component" value="Chromosome I"/>
</dbReference>
<gene>
    <name evidence="5 6" type="primary">csrA</name>
    <name evidence="6" type="ORF">LFA_2452</name>
</gene>
<evidence type="ECO:0000256" key="3">
    <source>
        <dbReference type="ARBA" id="ARBA00022884"/>
    </source>
</evidence>
<dbReference type="PANTHER" id="PTHR34984:SF1">
    <property type="entry name" value="CARBON STORAGE REGULATOR"/>
    <property type="match status" value="1"/>
</dbReference>
<proteinExistence type="inferred from homology"/>
<dbReference type="RefSeq" id="WP_045096250.1">
    <property type="nucleotide sequence ID" value="NZ_LN614827.1"/>
</dbReference>
<dbReference type="KEGG" id="lfa:LFA_2452"/>
<accession>A0A098G772</accession>
<dbReference type="HOGENOM" id="CLU_164837_3_0_6"/>
<dbReference type="GO" id="GO:0048027">
    <property type="term" value="F:mRNA 5'-UTR binding"/>
    <property type="evidence" value="ECO:0007669"/>
    <property type="project" value="UniProtKB-UniRule"/>
</dbReference>
<dbReference type="STRING" id="1212491.LFA_2452"/>
<keyword evidence="7" id="KW-1185">Reference proteome</keyword>
<evidence type="ECO:0000313" key="7">
    <source>
        <dbReference type="Proteomes" id="UP000032430"/>
    </source>
</evidence>
<keyword evidence="5" id="KW-0678">Repressor</keyword>
<dbReference type="EMBL" id="LN614827">
    <property type="protein sequence ID" value="CEG57824.1"/>
    <property type="molecule type" value="Genomic_DNA"/>
</dbReference>
<evidence type="ECO:0000313" key="6">
    <source>
        <dbReference type="EMBL" id="CEG57824.1"/>
    </source>
</evidence>
<reference evidence="7" key="1">
    <citation type="submission" date="2014-09" db="EMBL/GenBank/DDBJ databases">
        <authorList>
            <person name="Gomez-Valero L."/>
        </authorList>
    </citation>
    <scope>NUCLEOTIDE SEQUENCE [LARGE SCALE GENOMIC DNA]</scope>
    <source>
        <strain evidence="7">ATCC700992</strain>
    </source>
</reference>
<evidence type="ECO:0000256" key="1">
    <source>
        <dbReference type="ARBA" id="ARBA00022490"/>
    </source>
</evidence>
<name>A0A098G772_9GAMM</name>
<dbReference type="GO" id="GO:0006402">
    <property type="term" value="P:mRNA catabolic process"/>
    <property type="evidence" value="ECO:0007669"/>
    <property type="project" value="InterPro"/>
</dbReference>
<dbReference type="GO" id="GO:0006109">
    <property type="term" value="P:regulation of carbohydrate metabolic process"/>
    <property type="evidence" value="ECO:0007669"/>
    <property type="project" value="UniProtKB-UniRule"/>
</dbReference>
<dbReference type="InterPro" id="IPR003751">
    <property type="entry name" value="CsrA"/>
</dbReference>
<dbReference type="AlphaFoldDB" id="A0A098G772"/>
<keyword evidence="2 5" id="KW-0810">Translation regulation</keyword>